<keyword evidence="2" id="KW-0378">Hydrolase</keyword>
<dbReference type="RefSeq" id="WP_203168321.1">
    <property type="nucleotide sequence ID" value="NZ_JAEVLS010000003.1"/>
</dbReference>
<dbReference type="GO" id="GO:0016787">
    <property type="term" value="F:hydrolase activity"/>
    <property type="evidence" value="ECO:0007669"/>
    <property type="project" value="UniProtKB-KW"/>
</dbReference>
<dbReference type="InterPro" id="IPR029058">
    <property type="entry name" value="AB_hydrolase_fold"/>
</dbReference>
<evidence type="ECO:0000313" key="3">
    <source>
        <dbReference type="Proteomes" id="UP000661077"/>
    </source>
</evidence>
<evidence type="ECO:0000313" key="2">
    <source>
        <dbReference type="EMBL" id="MBM0106209.1"/>
    </source>
</evidence>
<comment type="caution">
    <text evidence="2">The sequence shown here is derived from an EMBL/GenBank/DDBJ whole genome shotgun (WGS) entry which is preliminary data.</text>
</comment>
<accession>A0ABS1WYZ2</accession>
<feature type="domain" description="AB hydrolase-1" evidence="1">
    <location>
        <begin position="51"/>
        <end position="301"/>
    </location>
</feature>
<dbReference type="SUPFAM" id="SSF53474">
    <property type="entry name" value="alpha/beta-Hydrolases"/>
    <property type="match status" value="1"/>
</dbReference>
<organism evidence="2 3">
    <name type="scientific">Steroidobacter gossypii</name>
    <dbReference type="NCBI Taxonomy" id="2805490"/>
    <lineage>
        <taxon>Bacteria</taxon>
        <taxon>Pseudomonadati</taxon>
        <taxon>Pseudomonadota</taxon>
        <taxon>Gammaproteobacteria</taxon>
        <taxon>Steroidobacterales</taxon>
        <taxon>Steroidobacteraceae</taxon>
        <taxon>Steroidobacter</taxon>
    </lineage>
</organism>
<dbReference type="Pfam" id="PF12697">
    <property type="entry name" value="Abhydrolase_6"/>
    <property type="match status" value="1"/>
</dbReference>
<keyword evidence="3" id="KW-1185">Reference proteome</keyword>
<dbReference type="Gene3D" id="3.40.50.1820">
    <property type="entry name" value="alpha/beta hydrolase"/>
    <property type="match status" value="1"/>
</dbReference>
<reference evidence="2 3" key="1">
    <citation type="journal article" date="2021" name="Int. J. Syst. Evol. Microbiol.">
        <title>Steroidobacter gossypii sp. nov., isolated from soil of cotton cropping field.</title>
        <authorList>
            <person name="Huang R."/>
            <person name="Yang S."/>
            <person name="Zhen C."/>
            <person name="Liu W."/>
        </authorList>
    </citation>
    <scope>NUCLEOTIDE SEQUENCE [LARGE SCALE GENOMIC DNA]</scope>
    <source>
        <strain evidence="2 3">S1-65</strain>
    </source>
</reference>
<protein>
    <submittedName>
        <fullName evidence="2">Alpha/beta hydrolase</fullName>
    </submittedName>
</protein>
<sequence>MSEQIVSLRNSAGHALHCMFELPPPGAPKTDLGCVLLSPGVKMRVAPHRLYRKLAAEFLERGIAVMRVDFHGLGDSEGDLPEQQLDQLYRQVQLGRHVDDARTALRWLQREHGLKRFVIGGLCGGALTGLLASEVDESVVALYAIGIPVVLDASGQHESQNMTQGQLRDMRGTYLSKLMNPSAWLRLLSFKSDFRSILRSLFPKLGAGAKGKTVSDTRVPPPESATAANLNPKYAPAMFGLLQRNRSALLIFSGADRLQFEYQEKFVAPWRAALEKFASLLTVEVIPQANHVLGDPAWMAQARVLTGRWLDERFK</sequence>
<dbReference type="InterPro" id="IPR000073">
    <property type="entry name" value="AB_hydrolase_1"/>
</dbReference>
<evidence type="ECO:0000259" key="1">
    <source>
        <dbReference type="Pfam" id="PF12697"/>
    </source>
</evidence>
<dbReference type="Proteomes" id="UP000661077">
    <property type="component" value="Unassembled WGS sequence"/>
</dbReference>
<dbReference type="EMBL" id="JAEVLS010000003">
    <property type="protein sequence ID" value="MBM0106209.1"/>
    <property type="molecule type" value="Genomic_DNA"/>
</dbReference>
<name>A0ABS1WYZ2_9GAMM</name>
<gene>
    <name evidence="2" type="ORF">JM946_15865</name>
</gene>
<proteinExistence type="predicted"/>